<dbReference type="PANTHER" id="PTHR43763:SF6">
    <property type="entry name" value="XAA-PRO AMINOPEPTIDASE 1"/>
    <property type="match status" value="1"/>
</dbReference>
<dbReference type="Pfam" id="PF16188">
    <property type="entry name" value="Peptidase_M24_C"/>
    <property type="match status" value="1"/>
</dbReference>
<evidence type="ECO:0008006" key="4">
    <source>
        <dbReference type="Google" id="ProtNLM"/>
    </source>
</evidence>
<proteinExistence type="predicted"/>
<protein>
    <recommendedName>
        <fullName evidence="4">Peptidase M24 domain-containing protein</fullName>
    </recommendedName>
</protein>
<dbReference type="Pfam" id="PF00557">
    <property type="entry name" value="Peptidase_M24"/>
    <property type="match status" value="1"/>
</dbReference>
<dbReference type="PANTHER" id="PTHR43763">
    <property type="entry name" value="XAA-PRO AMINOPEPTIDASE 1"/>
    <property type="match status" value="1"/>
</dbReference>
<evidence type="ECO:0000259" key="2">
    <source>
        <dbReference type="Pfam" id="PF16188"/>
    </source>
</evidence>
<name>A0A1B6DT49_9HEMI</name>
<evidence type="ECO:0000313" key="3">
    <source>
        <dbReference type="EMBL" id="JAS28843.1"/>
    </source>
</evidence>
<sequence length="209" mass="23955">MLTIDSGGQYLDGTIDTTRVLHFGTPTKEQQDIYTSLLQGCIDLVTTKFKPGTTLQELDPIIRKPLRDLGLSYGHGSTHGTGMYLTVHESFDYTYENNFIGSQEPGYYKENEFGMRLENLVQVTEVPVSNITQSQKLLTFESVTLVPYENKLINNCKLNKSTKKWLFSYYVIIRSLVGAEMIKQGRYDLYKWLIDKTDPTFKCFEISKT</sequence>
<dbReference type="InterPro" id="IPR050422">
    <property type="entry name" value="X-Pro_aminopeptidase_P"/>
</dbReference>
<accession>A0A1B6DT49</accession>
<dbReference type="AlphaFoldDB" id="A0A1B6DT49"/>
<gene>
    <name evidence="3" type="ORF">g.11827</name>
</gene>
<dbReference type="InterPro" id="IPR036005">
    <property type="entry name" value="Creatinase/aminopeptidase-like"/>
</dbReference>
<feature type="domain" description="Peptidase M24" evidence="1">
    <location>
        <begin position="1"/>
        <end position="125"/>
    </location>
</feature>
<dbReference type="InterPro" id="IPR032416">
    <property type="entry name" value="Peptidase_M24_C"/>
</dbReference>
<evidence type="ECO:0000259" key="1">
    <source>
        <dbReference type="Pfam" id="PF00557"/>
    </source>
</evidence>
<organism evidence="3">
    <name type="scientific">Clastoptera arizonana</name>
    <name type="common">Arizona spittle bug</name>
    <dbReference type="NCBI Taxonomy" id="38151"/>
    <lineage>
        <taxon>Eukaryota</taxon>
        <taxon>Metazoa</taxon>
        <taxon>Ecdysozoa</taxon>
        <taxon>Arthropoda</taxon>
        <taxon>Hexapoda</taxon>
        <taxon>Insecta</taxon>
        <taxon>Pterygota</taxon>
        <taxon>Neoptera</taxon>
        <taxon>Paraneoptera</taxon>
        <taxon>Hemiptera</taxon>
        <taxon>Auchenorrhyncha</taxon>
        <taxon>Cercopoidea</taxon>
        <taxon>Clastopteridae</taxon>
        <taxon>Clastoptera</taxon>
    </lineage>
</organism>
<reference evidence="3" key="1">
    <citation type="submission" date="2015-12" db="EMBL/GenBank/DDBJ databases">
        <title>De novo transcriptome assembly of four potential Pierce s Disease insect vectors from Arizona vineyards.</title>
        <authorList>
            <person name="Tassone E.E."/>
        </authorList>
    </citation>
    <scope>NUCLEOTIDE SEQUENCE</scope>
</reference>
<dbReference type="SUPFAM" id="SSF55920">
    <property type="entry name" value="Creatinase/aminopeptidase"/>
    <property type="match status" value="1"/>
</dbReference>
<dbReference type="Gene3D" id="3.90.230.10">
    <property type="entry name" value="Creatinase/methionine aminopeptidase superfamily"/>
    <property type="match status" value="1"/>
</dbReference>
<dbReference type="InterPro" id="IPR000994">
    <property type="entry name" value="Pept_M24"/>
</dbReference>
<feature type="domain" description="Peptidase M24 C-terminal" evidence="2">
    <location>
        <begin position="137"/>
        <end position="199"/>
    </location>
</feature>
<dbReference type="EMBL" id="GEDC01008455">
    <property type="protein sequence ID" value="JAS28843.1"/>
    <property type="molecule type" value="Transcribed_RNA"/>
</dbReference>